<dbReference type="RefSeq" id="WP_156743312.1">
    <property type="nucleotide sequence ID" value="NZ_CACRYJ010000067.1"/>
</dbReference>
<comment type="caution">
    <text evidence="2">The sequence shown here is derived from an EMBL/GenBank/DDBJ whole genome shotgun (WGS) entry which is preliminary data.</text>
</comment>
<feature type="transmembrane region" description="Helical" evidence="1">
    <location>
        <begin position="192"/>
        <end position="209"/>
    </location>
</feature>
<dbReference type="AlphaFoldDB" id="A0A7M4DRC9"/>
<keyword evidence="1" id="KW-1133">Transmembrane helix</keyword>
<evidence type="ECO:0000313" key="2">
    <source>
        <dbReference type="EMBL" id="VZO40023.1"/>
    </source>
</evidence>
<reference evidence="2 3" key="1">
    <citation type="submission" date="2019-11" db="EMBL/GenBank/DDBJ databases">
        <authorList>
            <person name="Criscuolo A."/>
        </authorList>
    </citation>
    <scope>NUCLEOTIDE SEQUENCE [LARGE SCALE GENOMIC DNA]</scope>
    <source>
        <strain evidence="2">CIP111667</strain>
    </source>
</reference>
<accession>A0A7M4DRC9</accession>
<evidence type="ECO:0000256" key="1">
    <source>
        <dbReference type="SAM" id="Phobius"/>
    </source>
</evidence>
<feature type="transmembrane region" description="Helical" evidence="1">
    <location>
        <begin position="96"/>
        <end position="119"/>
    </location>
</feature>
<dbReference type="Proteomes" id="UP000419743">
    <property type="component" value="Unassembled WGS sequence"/>
</dbReference>
<name>A0A7M4DRC9_9MICO</name>
<sequence length="218" mass="22070">MNTRRLSPLIGALAFLLCYLAVSPIAGAFSVGELPLPGSPPTQVHHYLAANTVPSLLTGLLQGLSGLGLAVVVGGPLTSEFVAPARRAWLGGLGRMAGWLAVAAILTSAAMSIVLALIATTADTELVSGIRNVSFYSGGVTHVVALGVFVLAIVASGGLNRSVRVVAWIAGSLAVLSLLSTVIYYASLFLPLGRLACMVALVVAGVSIARRGALVTAA</sequence>
<feature type="transmembrane region" description="Helical" evidence="1">
    <location>
        <begin position="166"/>
        <end position="186"/>
    </location>
</feature>
<organism evidence="2 3">
    <name type="scientific">Occultella aeris</name>
    <dbReference type="NCBI Taxonomy" id="2761496"/>
    <lineage>
        <taxon>Bacteria</taxon>
        <taxon>Bacillati</taxon>
        <taxon>Actinomycetota</taxon>
        <taxon>Actinomycetes</taxon>
        <taxon>Micrococcales</taxon>
        <taxon>Ruaniaceae</taxon>
        <taxon>Occultella</taxon>
    </lineage>
</organism>
<evidence type="ECO:0008006" key="4">
    <source>
        <dbReference type="Google" id="ProtNLM"/>
    </source>
</evidence>
<dbReference type="EMBL" id="CACRYJ010000067">
    <property type="protein sequence ID" value="VZO40023.1"/>
    <property type="molecule type" value="Genomic_DNA"/>
</dbReference>
<feature type="transmembrane region" description="Helical" evidence="1">
    <location>
        <begin position="52"/>
        <end position="75"/>
    </location>
</feature>
<keyword evidence="3" id="KW-1185">Reference proteome</keyword>
<evidence type="ECO:0000313" key="3">
    <source>
        <dbReference type="Proteomes" id="UP000419743"/>
    </source>
</evidence>
<proteinExistence type="predicted"/>
<keyword evidence="1" id="KW-0472">Membrane</keyword>
<keyword evidence="1" id="KW-0812">Transmembrane</keyword>
<protein>
    <recommendedName>
        <fullName evidence="4">DUF4386 family protein</fullName>
    </recommendedName>
</protein>
<gene>
    <name evidence="2" type="ORF">HALOF300_04724</name>
</gene>
<feature type="transmembrane region" description="Helical" evidence="1">
    <location>
        <begin position="139"/>
        <end position="159"/>
    </location>
</feature>